<dbReference type="SUPFAM" id="SSF82649">
    <property type="entry name" value="SufE/NifU"/>
    <property type="match status" value="1"/>
</dbReference>
<accession>A0ABV3X4J0</accession>
<organism evidence="2 3">
    <name type="scientific">Selenomonas sputigena</name>
    <dbReference type="NCBI Taxonomy" id="69823"/>
    <lineage>
        <taxon>Bacteria</taxon>
        <taxon>Bacillati</taxon>
        <taxon>Bacillota</taxon>
        <taxon>Negativicutes</taxon>
        <taxon>Selenomonadales</taxon>
        <taxon>Selenomonadaceae</taxon>
        <taxon>Selenomonas</taxon>
    </lineage>
</organism>
<keyword evidence="3" id="KW-1185">Reference proteome</keyword>
<evidence type="ECO:0000313" key="3">
    <source>
        <dbReference type="Proteomes" id="UP001559623"/>
    </source>
</evidence>
<dbReference type="EMBL" id="JARVLH010000003">
    <property type="protein sequence ID" value="MEX5285111.1"/>
    <property type="molecule type" value="Genomic_DNA"/>
</dbReference>
<sequence length="147" mass="16351">MSLSDIYTELIAEHSRSMEHKHPLQEATIKERGHNPSCGDEITLELQVEDGRIKDAAFTGVGCAISQASTSMMIDLVKGKPVDEARRLAELFISMIKGRELTEEELDELDEAAALRNISRMPARVKCAVLSWHTLDMALAKENEQAD</sequence>
<gene>
    <name evidence="2" type="ORF">QCO44_05590</name>
</gene>
<evidence type="ECO:0000259" key="1">
    <source>
        <dbReference type="Pfam" id="PF01592"/>
    </source>
</evidence>
<feature type="domain" description="NIF system FeS cluster assembly NifU N-terminal" evidence="1">
    <location>
        <begin position="7"/>
        <end position="89"/>
    </location>
</feature>
<proteinExistence type="predicted"/>
<dbReference type="NCBIfam" id="TIGR01994">
    <property type="entry name" value="SUF_scaf_2"/>
    <property type="match status" value="1"/>
</dbReference>
<dbReference type="PANTHER" id="PTHR10093">
    <property type="entry name" value="IRON-SULFUR CLUSTER ASSEMBLY ENZYME NIFU HOMOLOG"/>
    <property type="match status" value="1"/>
</dbReference>
<evidence type="ECO:0000313" key="2">
    <source>
        <dbReference type="EMBL" id="MEX5285111.1"/>
    </source>
</evidence>
<reference evidence="2 3" key="1">
    <citation type="submission" date="2023-04" db="EMBL/GenBank/DDBJ databases">
        <title>Genome Sequence of Selenomonas sputigena ATCC 33150.</title>
        <authorList>
            <person name="Miller D.P."/>
            <person name="Anvari S."/>
            <person name="Polson S.W."/>
            <person name="Macdonald M."/>
            <person name="Mcdowell J.V."/>
        </authorList>
    </citation>
    <scope>NUCLEOTIDE SEQUENCE [LARGE SCALE GENOMIC DNA]</scope>
    <source>
        <strain evidence="2 3">ATCC 33150</strain>
    </source>
</reference>
<dbReference type="Pfam" id="PF01592">
    <property type="entry name" value="NifU_N"/>
    <property type="match status" value="1"/>
</dbReference>
<dbReference type="CDD" id="cd06664">
    <property type="entry name" value="IscU_like"/>
    <property type="match status" value="1"/>
</dbReference>
<dbReference type="Gene3D" id="3.90.1010.10">
    <property type="match status" value="1"/>
</dbReference>
<comment type="caution">
    <text evidence="2">The sequence shown here is derived from an EMBL/GenBank/DDBJ whole genome shotgun (WGS) entry which is preliminary data.</text>
</comment>
<name>A0ABV3X4J0_9FIRM</name>
<dbReference type="InterPro" id="IPR002871">
    <property type="entry name" value="NIF_FeS_clus_asmbl_NifU_N"/>
</dbReference>
<dbReference type="Proteomes" id="UP001559623">
    <property type="component" value="Unassembled WGS sequence"/>
</dbReference>
<protein>
    <submittedName>
        <fullName evidence="2">SUF system NifU family Fe-S cluster assembly protein</fullName>
    </submittedName>
</protein>
<dbReference type="RefSeq" id="WP_368846839.1">
    <property type="nucleotide sequence ID" value="NZ_CP194411.1"/>
</dbReference>